<comment type="caution">
    <text evidence="1">The sequence shown here is derived from an EMBL/GenBank/DDBJ whole genome shotgun (WGS) entry which is preliminary data.</text>
</comment>
<proteinExistence type="predicted"/>
<dbReference type="EMBL" id="WNXC01000011">
    <property type="protein sequence ID" value="MBB2151698.1"/>
    <property type="molecule type" value="Genomic_DNA"/>
</dbReference>
<accession>A0ABR6F2D7</accession>
<name>A0ABR6F2D7_9SPHI</name>
<sequence>MNKTKYLKEIQDRLPDDLVVEDGTSYEFTEDEFIGILSWIQYFNIHYKEKQKSETPAMLFPIISKRISLDFGLYITKDDNDNHVIYISANGQMLNGKIKEESVKELINTWGL</sequence>
<dbReference type="Proteomes" id="UP000636110">
    <property type="component" value="Unassembled WGS sequence"/>
</dbReference>
<reference evidence="1 2" key="1">
    <citation type="submission" date="2019-11" db="EMBL/GenBank/DDBJ databases">
        <title>Description of Pedobacter sp. LMG 31462T.</title>
        <authorList>
            <person name="Carlier A."/>
            <person name="Qi S."/>
            <person name="Vandamme P."/>
        </authorList>
    </citation>
    <scope>NUCLEOTIDE SEQUENCE [LARGE SCALE GENOMIC DNA]</scope>
    <source>
        <strain evidence="1 2">LMG 31462</strain>
    </source>
</reference>
<keyword evidence="2" id="KW-1185">Reference proteome</keyword>
<gene>
    <name evidence="1" type="ORF">GM920_22570</name>
</gene>
<dbReference type="RefSeq" id="WP_182961667.1">
    <property type="nucleotide sequence ID" value="NZ_WNXC01000011.1"/>
</dbReference>
<evidence type="ECO:0000313" key="2">
    <source>
        <dbReference type="Proteomes" id="UP000636110"/>
    </source>
</evidence>
<evidence type="ECO:0000313" key="1">
    <source>
        <dbReference type="EMBL" id="MBB2151698.1"/>
    </source>
</evidence>
<protein>
    <submittedName>
        <fullName evidence="1">Uncharacterized protein</fullName>
    </submittedName>
</protein>
<organism evidence="1 2">
    <name type="scientific">Pedobacter gandavensis</name>
    <dbReference type="NCBI Taxonomy" id="2679963"/>
    <lineage>
        <taxon>Bacteria</taxon>
        <taxon>Pseudomonadati</taxon>
        <taxon>Bacteroidota</taxon>
        <taxon>Sphingobacteriia</taxon>
        <taxon>Sphingobacteriales</taxon>
        <taxon>Sphingobacteriaceae</taxon>
        <taxon>Pedobacter</taxon>
    </lineage>
</organism>